<dbReference type="EC" id="2.4.1.258" evidence="3"/>
<keyword evidence="5" id="KW-0808">Transferase</keyword>
<dbReference type="Pfam" id="PF05208">
    <property type="entry name" value="ALG3"/>
    <property type="match status" value="1"/>
</dbReference>
<evidence type="ECO:0000256" key="2">
    <source>
        <dbReference type="ARBA" id="ARBA00004922"/>
    </source>
</evidence>
<dbReference type="InterPro" id="IPR007873">
    <property type="entry name" value="Glycosyltransferase_ALG3"/>
</dbReference>
<dbReference type="EMBL" id="JARGDH010000002">
    <property type="protein sequence ID" value="KAL0274816.1"/>
    <property type="molecule type" value="Genomic_DNA"/>
</dbReference>
<evidence type="ECO:0000256" key="6">
    <source>
        <dbReference type="ARBA" id="ARBA00022692"/>
    </source>
</evidence>
<proteinExistence type="predicted"/>
<evidence type="ECO:0000256" key="7">
    <source>
        <dbReference type="ARBA" id="ARBA00022824"/>
    </source>
</evidence>
<accession>A0AAW2HYS0</accession>
<name>A0AAW2HYS0_9NEOP</name>
<keyword evidence="7" id="KW-0256">Endoplasmic reticulum</keyword>
<evidence type="ECO:0000256" key="11">
    <source>
        <dbReference type="SAM" id="Phobius"/>
    </source>
</evidence>
<evidence type="ECO:0000256" key="1">
    <source>
        <dbReference type="ARBA" id="ARBA00004477"/>
    </source>
</evidence>
<sequence length="442" mass="50871">MAPKSKTKKPSSFKFSDIGGFISKCFNYNFLRSLIMNPSKLFPVVCLLFFLEFVINILVIHRAKYTEIDWKAYMQEVEGVLNGTFDYSLLKGDTGPLVYPAGFVWIFSGLYYITNKGQSILTGQYVFAVFYLLNLLLVSRLYLKAKKVPPYVLILTCITSYRIHSIFVLRLFNDPVAMILLYAALNAFLDNKWTLGSFLYSLAVSVKMNILLFSPALLMAYLICLGLVETVKQLTICAAVQVVVALPFLLTHPVNYLMGAFNFGRVFLYQWTVNWRFLPEDVFVSKPFHIGLLVLHILLLAAFYKTSILYLKGYSQLKSVETDINDQCKKEQFNMSSLSQLFLLPLFLCNFIGVACSRSLHYQFYVWYFHTLPFLLWSTHYSVRIRLAILGLIEVCWNTYPSTNFSSSLLHICHIAILYGIYKYQREVLEPLSIMSKQKKST</sequence>
<keyword evidence="9 11" id="KW-0472">Membrane</keyword>
<feature type="transmembrane region" description="Helical" evidence="11">
    <location>
        <begin position="97"/>
        <end position="113"/>
    </location>
</feature>
<feature type="transmembrane region" description="Helical" evidence="11">
    <location>
        <begin position="290"/>
        <end position="311"/>
    </location>
</feature>
<comment type="caution">
    <text evidence="12">The sequence shown here is derived from an EMBL/GenBank/DDBJ whole genome shotgun (WGS) entry which is preliminary data.</text>
</comment>
<evidence type="ECO:0000256" key="5">
    <source>
        <dbReference type="ARBA" id="ARBA00022679"/>
    </source>
</evidence>
<keyword evidence="4" id="KW-0328">Glycosyltransferase</keyword>
<dbReference type="PANTHER" id="PTHR12646">
    <property type="entry name" value="NOT56 - RELATED"/>
    <property type="match status" value="1"/>
</dbReference>
<gene>
    <name evidence="12" type="ORF">PYX00_002851</name>
</gene>
<comment type="catalytic activity">
    <reaction evidence="10">
        <text>an alpha-D-Man-(1-&gt;2)-alpha-D-Man-(1-&gt;2)-alpha-D-Man-(1-&gt;3)-[alpha-D-Man-(1-&gt;6)]-beta-D-Man-(1-&gt;4)-beta-D-GlcNAc-(1-&gt;4)-alpha-D-GlcNAc-diphospho-di-trans,poly-cis-dolichol + a di-trans,poly-cis-dolichyl beta-D-mannosyl phosphate = an alpha-D-Man-(1-&gt;2)-alpha-D-Man-(1-&gt;2)-alpha-D-Man-(1-&gt;3)-[alpha-D-Man-(1-&gt;3)-alpha-D-Man-(1-&gt;6)]-beta-D-Man-(1-&gt;4)-beta-D-GlcNAc-(1-&gt;4)-alpha-D-GlcNAc-diphospho-di-trans,poly-cis-dolichol + a di-trans,poly-cis-dolichyl phosphate + H(+)</text>
        <dbReference type="Rhea" id="RHEA:29527"/>
        <dbReference type="Rhea" id="RHEA-COMP:19498"/>
        <dbReference type="Rhea" id="RHEA-COMP:19501"/>
        <dbReference type="Rhea" id="RHEA-COMP:19516"/>
        <dbReference type="Rhea" id="RHEA-COMP:19517"/>
        <dbReference type="ChEBI" id="CHEBI:15378"/>
        <dbReference type="ChEBI" id="CHEBI:57683"/>
        <dbReference type="ChEBI" id="CHEBI:58211"/>
        <dbReference type="ChEBI" id="CHEBI:132515"/>
        <dbReference type="ChEBI" id="CHEBI:132516"/>
        <dbReference type="EC" id="2.4.1.258"/>
    </reaction>
    <physiologicalReaction direction="left-to-right" evidence="10">
        <dbReference type="Rhea" id="RHEA:29528"/>
    </physiologicalReaction>
</comment>
<comment type="subcellular location">
    <subcellularLocation>
        <location evidence="1">Endoplasmic reticulum membrane</location>
        <topology evidence="1">Multi-pass membrane protein</topology>
    </subcellularLocation>
</comment>
<feature type="transmembrane region" description="Helical" evidence="11">
    <location>
        <begin position="125"/>
        <end position="142"/>
    </location>
</feature>
<evidence type="ECO:0000256" key="4">
    <source>
        <dbReference type="ARBA" id="ARBA00022676"/>
    </source>
</evidence>
<keyword evidence="6 11" id="KW-0812">Transmembrane</keyword>
<dbReference type="GO" id="GO:0005789">
    <property type="term" value="C:endoplasmic reticulum membrane"/>
    <property type="evidence" value="ECO:0007669"/>
    <property type="project" value="UniProtKB-SubCell"/>
</dbReference>
<evidence type="ECO:0000256" key="10">
    <source>
        <dbReference type="ARBA" id="ARBA00049506"/>
    </source>
</evidence>
<feature type="transmembrane region" description="Helical" evidence="11">
    <location>
        <begin position="364"/>
        <end position="383"/>
    </location>
</feature>
<evidence type="ECO:0000313" key="12">
    <source>
        <dbReference type="EMBL" id="KAL0274816.1"/>
    </source>
</evidence>
<evidence type="ECO:0000256" key="8">
    <source>
        <dbReference type="ARBA" id="ARBA00022989"/>
    </source>
</evidence>
<feature type="transmembrane region" description="Helical" evidence="11">
    <location>
        <begin position="209"/>
        <end position="227"/>
    </location>
</feature>
<feature type="transmembrane region" description="Helical" evidence="11">
    <location>
        <begin position="171"/>
        <end position="189"/>
    </location>
</feature>
<organism evidence="12">
    <name type="scientific">Menopon gallinae</name>
    <name type="common">poultry shaft louse</name>
    <dbReference type="NCBI Taxonomy" id="328185"/>
    <lineage>
        <taxon>Eukaryota</taxon>
        <taxon>Metazoa</taxon>
        <taxon>Ecdysozoa</taxon>
        <taxon>Arthropoda</taxon>
        <taxon>Hexapoda</taxon>
        <taxon>Insecta</taxon>
        <taxon>Pterygota</taxon>
        <taxon>Neoptera</taxon>
        <taxon>Paraneoptera</taxon>
        <taxon>Psocodea</taxon>
        <taxon>Troctomorpha</taxon>
        <taxon>Phthiraptera</taxon>
        <taxon>Amblycera</taxon>
        <taxon>Menoponidae</taxon>
        <taxon>Menopon</taxon>
    </lineage>
</organism>
<protein>
    <recommendedName>
        <fullName evidence="3">dolichyl-P-Man:Man5GlcNAc2-PP-dolichol alpha-1,3-mannosyltransferase</fullName>
        <ecNumber evidence="3">2.4.1.258</ecNumber>
    </recommendedName>
</protein>
<evidence type="ECO:0000256" key="9">
    <source>
        <dbReference type="ARBA" id="ARBA00023136"/>
    </source>
</evidence>
<dbReference type="GO" id="GO:0052925">
    <property type="term" value="F:dol-P-Man:Man(5)GlcNAc(2)-PP-Dol alpha-1,3-mannosyltransferase activity"/>
    <property type="evidence" value="ECO:0007669"/>
    <property type="project" value="UniProtKB-EC"/>
</dbReference>
<comment type="pathway">
    <text evidence="2">Protein modification; protein glycosylation.</text>
</comment>
<feature type="transmembrane region" description="Helical" evidence="11">
    <location>
        <begin position="234"/>
        <end position="250"/>
    </location>
</feature>
<reference evidence="12" key="1">
    <citation type="journal article" date="2024" name="Gigascience">
        <title>Chromosome-level genome of the poultry shaft louse Menopon gallinae provides insight into the host-switching and adaptive evolution of parasitic lice.</title>
        <authorList>
            <person name="Xu Y."/>
            <person name="Ma L."/>
            <person name="Liu S."/>
            <person name="Liang Y."/>
            <person name="Liu Q."/>
            <person name="He Z."/>
            <person name="Tian L."/>
            <person name="Duan Y."/>
            <person name="Cai W."/>
            <person name="Li H."/>
            <person name="Song F."/>
        </authorList>
    </citation>
    <scope>NUCLEOTIDE SEQUENCE</scope>
    <source>
        <strain evidence="12">Cailab_2023a</strain>
    </source>
</reference>
<feature type="transmembrane region" description="Helical" evidence="11">
    <location>
        <begin position="338"/>
        <end position="357"/>
    </location>
</feature>
<feature type="transmembrane region" description="Helical" evidence="11">
    <location>
        <begin position="41"/>
        <end position="60"/>
    </location>
</feature>
<dbReference type="AlphaFoldDB" id="A0AAW2HYS0"/>
<dbReference type="PANTHER" id="PTHR12646:SF0">
    <property type="entry name" value="DOL-P-MAN:MAN(5)GLCNAC(2)-PP-DOL ALPHA-1,3-MANNOSYLTRANSFERASE"/>
    <property type="match status" value="1"/>
</dbReference>
<keyword evidence="8 11" id="KW-1133">Transmembrane helix</keyword>
<evidence type="ECO:0000256" key="3">
    <source>
        <dbReference type="ARBA" id="ARBA00011964"/>
    </source>
</evidence>